<proteinExistence type="predicted"/>
<comment type="caution">
    <text evidence="1">The sequence shown here is derived from an EMBL/GenBank/DDBJ whole genome shotgun (WGS) entry which is preliminary data.</text>
</comment>
<dbReference type="AlphaFoldDB" id="A0A699Z655"/>
<evidence type="ECO:0000313" key="2">
    <source>
        <dbReference type="Proteomes" id="UP000485058"/>
    </source>
</evidence>
<dbReference type="EMBL" id="BLLF01000719">
    <property type="protein sequence ID" value="GFH14384.1"/>
    <property type="molecule type" value="Genomic_DNA"/>
</dbReference>
<organism evidence="1 2">
    <name type="scientific">Haematococcus lacustris</name>
    <name type="common">Green alga</name>
    <name type="synonym">Haematococcus pluvialis</name>
    <dbReference type="NCBI Taxonomy" id="44745"/>
    <lineage>
        <taxon>Eukaryota</taxon>
        <taxon>Viridiplantae</taxon>
        <taxon>Chlorophyta</taxon>
        <taxon>core chlorophytes</taxon>
        <taxon>Chlorophyceae</taxon>
        <taxon>CS clade</taxon>
        <taxon>Chlamydomonadales</taxon>
        <taxon>Haematococcaceae</taxon>
        <taxon>Haematococcus</taxon>
    </lineage>
</organism>
<gene>
    <name evidence="1" type="ORF">HaLaN_10426</name>
</gene>
<dbReference type="Proteomes" id="UP000485058">
    <property type="component" value="Unassembled WGS sequence"/>
</dbReference>
<sequence length="83" mass="8066">MAVSAALGELSGLSGLSGGEAVLCGRLLYVRKVLAALVPSVLGAPCFVDGAPKAGKMLEGVANERPCAGGGAGRSAMRARPAG</sequence>
<protein>
    <submittedName>
        <fullName evidence="1">Uncharacterized protein</fullName>
    </submittedName>
</protein>
<accession>A0A699Z655</accession>
<reference evidence="1 2" key="1">
    <citation type="submission" date="2020-02" db="EMBL/GenBank/DDBJ databases">
        <title>Draft genome sequence of Haematococcus lacustris strain NIES-144.</title>
        <authorList>
            <person name="Morimoto D."/>
            <person name="Nakagawa S."/>
            <person name="Yoshida T."/>
            <person name="Sawayama S."/>
        </authorList>
    </citation>
    <scope>NUCLEOTIDE SEQUENCE [LARGE SCALE GENOMIC DNA]</scope>
    <source>
        <strain evidence="1 2">NIES-144</strain>
    </source>
</reference>
<evidence type="ECO:0000313" key="1">
    <source>
        <dbReference type="EMBL" id="GFH14384.1"/>
    </source>
</evidence>
<name>A0A699Z655_HAELA</name>
<keyword evidence="2" id="KW-1185">Reference proteome</keyword>